<evidence type="ECO:0000256" key="3">
    <source>
        <dbReference type="ARBA" id="ARBA00022722"/>
    </source>
</evidence>
<dbReference type="PANTHER" id="PTHR48475">
    <property type="entry name" value="RIBONUCLEASE H"/>
    <property type="match status" value="1"/>
</dbReference>
<dbReference type="InterPro" id="IPR041373">
    <property type="entry name" value="RT_RNaseH"/>
</dbReference>
<dbReference type="Pfam" id="PF17917">
    <property type="entry name" value="RT_RNaseH"/>
    <property type="match status" value="1"/>
</dbReference>
<dbReference type="InterPro" id="IPR043502">
    <property type="entry name" value="DNA/RNA_pol_sf"/>
</dbReference>
<reference evidence="8" key="2">
    <citation type="submission" date="2015-06" db="UniProtKB">
        <authorList>
            <consortium name="EnsemblPlants"/>
        </authorList>
    </citation>
    <scope>IDENTIFICATION</scope>
    <source>
        <strain evidence="8">DM1-3 516 R44</strain>
    </source>
</reference>
<dbReference type="AlphaFoldDB" id="M0ZYJ8"/>
<organism evidence="8 9">
    <name type="scientific">Solanum tuberosum</name>
    <name type="common">Potato</name>
    <dbReference type="NCBI Taxonomy" id="4113"/>
    <lineage>
        <taxon>Eukaryota</taxon>
        <taxon>Viridiplantae</taxon>
        <taxon>Streptophyta</taxon>
        <taxon>Embryophyta</taxon>
        <taxon>Tracheophyta</taxon>
        <taxon>Spermatophyta</taxon>
        <taxon>Magnoliopsida</taxon>
        <taxon>eudicotyledons</taxon>
        <taxon>Gunneridae</taxon>
        <taxon>Pentapetalae</taxon>
        <taxon>asterids</taxon>
        <taxon>lamiids</taxon>
        <taxon>Solanales</taxon>
        <taxon>Solanaceae</taxon>
        <taxon>Solanoideae</taxon>
        <taxon>Solaneae</taxon>
        <taxon>Solanum</taxon>
    </lineage>
</organism>
<proteinExistence type="predicted"/>
<evidence type="ECO:0000313" key="8">
    <source>
        <dbReference type="EnsemblPlants" id="PGSC0003DMT400010799"/>
    </source>
</evidence>
<sequence>MKKCALFNCDQTCSDAFKSIKLYLAKPPVLASPILGKLLILYIAAQERSIGALLAQENSEGKENSLYYLSRTMTPNELNYSSIEKLCLALVFSIQNMKHYFQAHVVRLISRENPINFVMSKPILSDRLARWYLQFQQFEIMYIPQKAMKGQELADFLEDYLRPDDWELTDDLPDEDAMNIEIQPPWKMYFDGDAHHGAGVVFSTSQEEILPFSFTLK</sequence>
<keyword evidence="2" id="KW-0548">Nucleotidyltransferase</keyword>
<keyword evidence="9" id="KW-1185">Reference proteome</keyword>
<dbReference type="PaxDb" id="4113-PGSC0003DMT400010799"/>
<keyword evidence="1" id="KW-0808">Transferase</keyword>
<reference evidence="9" key="1">
    <citation type="journal article" date="2011" name="Nature">
        <title>Genome sequence and analysis of the tuber crop potato.</title>
        <authorList>
            <consortium name="The Potato Genome Sequencing Consortium"/>
        </authorList>
    </citation>
    <scope>NUCLEOTIDE SEQUENCE [LARGE SCALE GENOMIC DNA]</scope>
    <source>
        <strain evidence="9">cv. DM1-3 516 R44</strain>
    </source>
</reference>
<keyword evidence="5" id="KW-0378">Hydrolase</keyword>
<dbReference type="HOGENOM" id="CLU_1274168_0_0_1"/>
<evidence type="ECO:0000256" key="2">
    <source>
        <dbReference type="ARBA" id="ARBA00022695"/>
    </source>
</evidence>
<dbReference type="EnsemblPlants" id="PGSC0003DMT400010799">
    <property type="protein sequence ID" value="PGSC0003DMT400010799"/>
    <property type="gene ID" value="PGSC0003DMG402004219"/>
</dbReference>
<evidence type="ECO:0000256" key="4">
    <source>
        <dbReference type="ARBA" id="ARBA00022759"/>
    </source>
</evidence>
<protein>
    <submittedName>
        <fullName evidence="8">Arabidopsis thaliana chromosome II BAC F26H6</fullName>
    </submittedName>
</protein>
<feature type="domain" description="Reverse transcriptase RNase H-like" evidence="7">
    <location>
        <begin position="37"/>
        <end position="138"/>
    </location>
</feature>
<accession>M0ZYJ8</accession>
<dbReference type="InParanoid" id="M0ZYJ8"/>
<dbReference type="eggNOG" id="KOG0017">
    <property type="taxonomic scope" value="Eukaryota"/>
</dbReference>
<dbReference type="CDD" id="cd09274">
    <property type="entry name" value="RNase_HI_RT_Ty3"/>
    <property type="match status" value="1"/>
</dbReference>
<dbReference type="STRING" id="4113.M0ZYJ8"/>
<dbReference type="SUPFAM" id="SSF56672">
    <property type="entry name" value="DNA/RNA polymerases"/>
    <property type="match status" value="1"/>
</dbReference>
<dbReference type="GO" id="GO:0016787">
    <property type="term" value="F:hydrolase activity"/>
    <property type="evidence" value="ECO:0007669"/>
    <property type="project" value="UniProtKB-KW"/>
</dbReference>
<evidence type="ECO:0000256" key="5">
    <source>
        <dbReference type="ARBA" id="ARBA00022801"/>
    </source>
</evidence>
<evidence type="ECO:0000313" key="9">
    <source>
        <dbReference type="Proteomes" id="UP000011115"/>
    </source>
</evidence>
<keyword evidence="3" id="KW-0540">Nuclease</keyword>
<keyword evidence="6" id="KW-0695">RNA-directed DNA polymerase</keyword>
<dbReference type="Gramene" id="PGSC0003DMT400010799">
    <property type="protein sequence ID" value="PGSC0003DMT400010799"/>
    <property type="gene ID" value="PGSC0003DMG402004219"/>
</dbReference>
<dbReference type="PANTHER" id="PTHR48475:SF1">
    <property type="entry name" value="RNASE H TYPE-1 DOMAIN-CONTAINING PROTEIN"/>
    <property type="match status" value="1"/>
</dbReference>
<dbReference type="Proteomes" id="UP000011115">
    <property type="component" value="Unassembled WGS sequence"/>
</dbReference>
<dbReference type="GO" id="GO:0004519">
    <property type="term" value="F:endonuclease activity"/>
    <property type="evidence" value="ECO:0007669"/>
    <property type="project" value="UniProtKB-KW"/>
</dbReference>
<evidence type="ECO:0000259" key="7">
    <source>
        <dbReference type="Pfam" id="PF17917"/>
    </source>
</evidence>
<dbReference type="GO" id="GO:0003964">
    <property type="term" value="F:RNA-directed DNA polymerase activity"/>
    <property type="evidence" value="ECO:0007669"/>
    <property type="project" value="UniProtKB-KW"/>
</dbReference>
<evidence type="ECO:0000256" key="6">
    <source>
        <dbReference type="ARBA" id="ARBA00022918"/>
    </source>
</evidence>
<name>M0ZYJ8_SOLTU</name>
<keyword evidence="4" id="KW-0255">Endonuclease</keyword>
<dbReference type="OMA" id="IPRDENQ"/>
<evidence type="ECO:0000256" key="1">
    <source>
        <dbReference type="ARBA" id="ARBA00022679"/>
    </source>
</evidence>